<name>A0A0J6CUP5_9BACL</name>
<organism evidence="4 5">
    <name type="scientific">Guptibacillus hwajinpoensis</name>
    <dbReference type="NCBI Taxonomy" id="208199"/>
    <lineage>
        <taxon>Bacteria</taxon>
        <taxon>Bacillati</taxon>
        <taxon>Bacillota</taxon>
        <taxon>Bacilli</taxon>
        <taxon>Bacillales</taxon>
        <taxon>Guptibacillaceae</taxon>
        <taxon>Guptibacillus</taxon>
    </lineage>
</organism>
<dbReference type="InterPro" id="IPR039480">
    <property type="entry name" value="C-C_Bond_Lyase-like"/>
</dbReference>
<dbReference type="InterPro" id="IPR040442">
    <property type="entry name" value="Pyrv_kinase-like_dom_sf"/>
</dbReference>
<dbReference type="GO" id="GO:0003824">
    <property type="term" value="F:catalytic activity"/>
    <property type="evidence" value="ECO:0007669"/>
    <property type="project" value="InterPro"/>
</dbReference>
<dbReference type="InterPro" id="IPR015813">
    <property type="entry name" value="Pyrv/PenolPyrv_kinase-like_dom"/>
</dbReference>
<comment type="caution">
    <text evidence="4">The sequence shown here is derived from an EMBL/GenBank/DDBJ whole genome shotgun (WGS) entry which is preliminary data.</text>
</comment>
<dbReference type="PANTHER" id="PTHR32308:SF10">
    <property type="entry name" value="CITRATE LYASE SUBUNIT BETA"/>
    <property type="match status" value="1"/>
</dbReference>
<reference evidence="4" key="1">
    <citation type="submission" date="2015-06" db="EMBL/GenBank/DDBJ databases">
        <authorList>
            <person name="Liu B."/>
            <person name="Wang J."/>
            <person name="Zhu Y."/>
            <person name="Liu G."/>
            <person name="Chen Q."/>
            <person name="Zheng C."/>
            <person name="Che J."/>
            <person name="Ge C."/>
            <person name="Shi H."/>
            <person name="Pan Z."/>
            <person name="Liu X."/>
        </authorList>
    </citation>
    <scope>NUCLEOTIDE SEQUENCE [LARGE SCALE GENOMIC DNA]</scope>
    <source>
        <strain evidence="4">DSM 16346</strain>
    </source>
</reference>
<comment type="cofactor">
    <cofactor evidence="1">
        <name>Mg(2+)</name>
        <dbReference type="ChEBI" id="CHEBI:18420"/>
    </cofactor>
</comment>
<gene>
    <name evidence="4" type="ORF">AB986_20460</name>
</gene>
<keyword evidence="2" id="KW-0479">Metal-binding</keyword>
<keyword evidence="3" id="KW-0460">Magnesium</keyword>
<dbReference type="SUPFAM" id="SSF51621">
    <property type="entry name" value="Phosphoenolpyruvate/pyruvate domain"/>
    <property type="match status" value="1"/>
</dbReference>
<evidence type="ECO:0008006" key="6">
    <source>
        <dbReference type="Google" id="ProtNLM"/>
    </source>
</evidence>
<dbReference type="PATRIC" id="fig|157733.3.peg.1899"/>
<evidence type="ECO:0000256" key="3">
    <source>
        <dbReference type="ARBA" id="ARBA00022842"/>
    </source>
</evidence>
<dbReference type="Proteomes" id="UP000035996">
    <property type="component" value="Unassembled WGS sequence"/>
</dbReference>
<dbReference type="STRING" id="157733.AB986_20460"/>
<accession>A0A0J6CUP5</accession>
<dbReference type="PANTHER" id="PTHR32308">
    <property type="entry name" value="LYASE BETA SUBUNIT, PUTATIVE (AFU_ORTHOLOGUE AFUA_4G13030)-RELATED"/>
    <property type="match status" value="1"/>
</dbReference>
<dbReference type="OrthoDB" id="9786940at2"/>
<dbReference type="RefSeq" id="WP_048313504.1">
    <property type="nucleotide sequence ID" value="NZ_CP119526.1"/>
</dbReference>
<proteinExistence type="predicted"/>
<dbReference type="EMBL" id="LELK01000015">
    <property type="protein sequence ID" value="KMM35829.1"/>
    <property type="molecule type" value="Genomic_DNA"/>
</dbReference>
<evidence type="ECO:0000313" key="5">
    <source>
        <dbReference type="Proteomes" id="UP000035996"/>
    </source>
</evidence>
<keyword evidence="5" id="KW-1185">Reference proteome</keyword>
<sequence length="396" mass="45132">MQYFQYLSDSDRRKVFFKEPFPITKYDVKEKLAYAVGAALYMPAIREDIGRLIVNQKYKEVSTIVLDLEDAVGDNYLAEAVDQTIVHFAEIERGLIKGETTLSDLPLIFIRVRSANQLLEVAEKLGTSIEHLTGFVFPKISSSNVDLYFSALEKASINASTRLFCMPILESPELMYKETRTSEMQYLSTLFQKYESSILNVRIGATDLCGLYGIRRNAQTPIYDISIMRDFISDVVNYFGRNFVVSGPVWEYFNSKKESLQHDFSEVNEYNAGLLNETLLDLSNGLTGKTVIHPSQIKVVQSVNVVTKEEYLDAMSIIENASGEVGVLKSASYNKMNEIKPHYKWAMKILTKSDIYGVYHEQYNFLKMLTDTIPFSHSVGNERKPEHFSKQVNHPS</sequence>
<evidence type="ECO:0000256" key="2">
    <source>
        <dbReference type="ARBA" id="ARBA00022723"/>
    </source>
</evidence>
<protein>
    <recommendedName>
        <fullName evidence="6">Citrate lyase subunit beta</fullName>
    </recommendedName>
</protein>
<evidence type="ECO:0000256" key="1">
    <source>
        <dbReference type="ARBA" id="ARBA00001946"/>
    </source>
</evidence>
<evidence type="ECO:0000313" key="4">
    <source>
        <dbReference type="EMBL" id="KMM35829.1"/>
    </source>
</evidence>
<dbReference type="GO" id="GO:0000287">
    <property type="term" value="F:magnesium ion binding"/>
    <property type="evidence" value="ECO:0007669"/>
    <property type="project" value="TreeGrafter"/>
</dbReference>
<dbReference type="GO" id="GO:0006107">
    <property type="term" value="P:oxaloacetate metabolic process"/>
    <property type="evidence" value="ECO:0007669"/>
    <property type="project" value="TreeGrafter"/>
</dbReference>
<dbReference type="AlphaFoldDB" id="A0A0J6CUP5"/>
<dbReference type="Pfam" id="PF15617">
    <property type="entry name" value="C-C_Bond_Lyase"/>
    <property type="match status" value="1"/>
</dbReference>
<dbReference type="Gene3D" id="3.20.20.60">
    <property type="entry name" value="Phosphoenolpyruvate-binding domains"/>
    <property type="match status" value="2"/>
</dbReference>